<evidence type="ECO:0000256" key="4">
    <source>
        <dbReference type="ARBA" id="ARBA00022598"/>
    </source>
</evidence>
<dbReference type="SUPFAM" id="SSF56042">
    <property type="entry name" value="PurM C-terminal domain-like"/>
    <property type="match status" value="2"/>
</dbReference>
<dbReference type="EMBL" id="JAKNSF020000012">
    <property type="protein sequence ID" value="KAK7735843.1"/>
    <property type="molecule type" value="Genomic_DNA"/>
</dbReference>
<dbReference type="InterPro" id="IPR055181">
    <property type="entry name" value="FGAR-AT_PurM_N-like"/>
</dbReference>
<gene>
    <name evidence="17" type="primary">ADE6</name>
    <name evidence="17" type="ORF">SLS63_003806</name>
</gene>
<evidence type="ECO:0000256" key="5">
    <source>
        <dbReference type="ARBA" id="ARBA00022723"/>
    </source>
</evidence>
<feature type="domain" description="PurM-like C-terminal" evidence="13">
    <location>
        <begin position="446"/>
        <end position="597"/>
    </location>
</feature>
<dbReference type="Gene3D" id="3.30.1330.10">
    <property type="entry name" value="PurM-like, N-terminal domain"/>
    <property type="match status" value="2"/>
</dbReference>
<dbReference type="CDD" id="cd02204">
    <property type="entry name" value="PurL_repeat2"/>
    <property type="match status" value="1"/>
</dbReference>
<keyword evidence="10" id="KW-0315">Glutamine amidotransferase</keyword>
<keyword evidence="4" id="KW-0436">Ligase</keyword>
<dbReference type="Pfam" id="PF02769">
    <property type="entry name" value="AIRS_C"/>
    <property type="match status" value="2"/>
</dbReference>
<evidence type="ECO:0000313" key="17">
    <source>
        <dbReference type="EMBL" id="KAK7735843.1"/>
    </source>
</evidence>
<dbReference type="NCBIfam" id="TIGR01735">
    <property type="entry name" value="FGAM_synt"/>
    <property type="match status" value="1"/>
</dbReference>
<dbReference type="InterPro" id="IPR010073">
    <property type="entry name" value="PurL_large"/>
</dbReference>
<dbReference type="SMART" id="SM01211">
    <property type="entry name" value="GATase_5"/>
    <property type="match status" value="1"/>
</dbReference>
<evidence type="ECO:0000256" key="11">
    <source>
        <dbReference type="ARBA" id="ARBA00029823"/>
    </source>
</evidence>
<dbReference type="InterPro" id="IPR036604">
    <property type="entry name" value="PurS-like_sf"/>
</dbReference>
<proteinExistence type="inferred from homology"/>
<feature type="domain" description="FGAR-AT PurM N-terminal-like" evidence="16">
    <location>
        <begin position="679"/>
        <end position="849"/>
    </location>
</feature>
<dbReference type="SUPFAM" id="SSF52317">
    <property type="entry name" value="Class I glutamine amidotransferase-like"/>
    <property type="match status" value="1"/>
</dbReference>
<evidence type="ECO:0000256" key="2">
    <source>
        <dbReference type="ARBA" id="ARBA00008608"/>
    </source>
</evidence>
<feature type="domain" description="Phosphoribosylformylglycinamidine synthase N-terminal" evidence="15">
    <location>
        <begin position="39"/>
        <end position="154"/>
    </location>
</feature>
<evidence type="ECO:0000313" key="18">
    <source>
        <dbReference type="Proteomes" id="UP001430848"/>
    </source>
</evidence>
<organism evidence="17 18">
    <name type="scientific">Diaporthe eres</name>
    <name type="common">Phomopsis oblonga</name>
    <dbReference type="NCBI Taxonomy" id="83184"/>
    <lineage>
        <taxon>Eukaryota</taxon>
        <taxon>Fungi</taxon>
        <taxon>Dikarya</taxon>
        <taxon>Ascomycota</taxon>
        <taxon>Pezizomycotina</taxon>
        <taxon>Sordariomycetes</taxon>
        <taxon>Sordariomycetidae</taxon>
        <taxon>Diaporthales</taxon>
        <taxon>Diaporthaceae</taxon>
        <taxon>Diaporthe</taxon>
        <taxon>Diaporthe eres species complex</taxon>
    </lineage>
</organism>
<dbReference type="NCBIfam" id="NF003672">
    <property type="entry name" value="PRK05297.1"/>
    <property type="match status" value="1"/>
</dbReference>
<dbReference type="Pfam" id="PF18076">
    <property type="entry name" value="FGAR-AT_N"/>
    <property type="match status" value="1"/>
</dbReference>
<dbReference type="HAMAP" id="MF_00419">
    <property type="entry name" value="PurL_1"/>
    <property type="match status" value="1"/>
</dbReference>
<dbReference type="InterPro" id="IPR036921">
    <property type="entry name" value="PurM-like_N_sf"/>
</dbReference>
<comment type="caution">
    <text evidence="17">The sequence shown here is derived from an EMBL/GenBank/DDBJ whole genome shotgun (WGS) entry which is preliminary data.</text>
</comment>
<dbReference type="PROSITE" id="PS51273">
    <property type="entry name" value="GATASE_TYPE_1"/>
    <property type="match status" value="1"/>
</dbReference>
<dbReference type="Gene3D" id="1.10.8.750">
    <property type="entry name" value="Phosphoribosylformylglycinamidine synthase, linker domain"/>
    <property type="match status" value="1"/>
</dbReference>
<evidence type="ECO:0000256" key="10">
    <source>
        <dbReference type="ARBA" id="ARBA00022962"/>
    </source>
</evidence>
<keyword evidence="9" id="KW-0460">Magnesium</keyword>
<dbReference type="Gene3D" id="3.90.650.10">
    <property type="entry name" value="PurM-like C-terminal domain"/>
    <property type="match status" value="2"/>
</dbReference>
<evidence type="ECO:0000256" key="8">
    <source>
        <dbReference type="ARBA" id="ARBA00022840"/>
    </source>
</evidence>
<dbReference type="PANTHER" id="PTHR10099:SF1">
    <property type="entry name" value="PHOSPHORIBOSYLFORMYLGLYCINAMIDINE SYNTHASE"/>
    <property type="match status" value="1"/>
</dbReference>
<evidence type="ECO:0000256" key="12">
    <source>
        <dbReference type="ARBA" id="ARBA00032632"/>
    </source>
</evidence>
<dbReference type="SUPFAM" id="SSF109736">
    <property type="entry name" value="FGAM synthase PurL, linker domain"/>
    <property type="match status" value="1"/>
</dbReference>
<dbReference type="Proteomes" id="UP001430848">
    <property type="component" value="Unassembled WGS sequence"/>
</dbReference>
<evidence type="ECO:0000256" key="6">
    <source>
        <dbReference type="ARBA" id="ARBA00022741"/>
    </source>
</evidence>
<reference evidence="17 18" key="1">
    <citation type="submission" date="2024-02" db="EMBL/GenBank/DDBJ databases">
        <title>De novo assembly and annotation of 12 fungi associated with fruit tree decline syndrome in Ontario, Canada.</title>
        <authorList>
            <person name="Sulman M."/>
            <person name="Ellouze W."/>
            <person name="Ilyukhin E."/>
        </authorList>
    </citation>
    <scope>NUCLEOTIDE SEQUENCE [LARGE SCALE GENOMIC DNA]</scope>
    <source>
        <strain evidence="17 18">M169</strain>
    </source>
</reference>
<feature type="domain" description="Phosphoribosylformylglycinamidine synthase linker" evidence="14">
    <location>
        <begin position="179"/>
        <end position="228"/>
    </location>
</feature>
<evidence type="ECO:0000256" key="3">
    <source>
        <dbReference type="ARBA" id="ARBA00012747"/>
    </source>
</evidence>
<dbReference type="Pfam" id="PF18072">
    <property type="entry name" value="FGAR-AT_linker"/>
    <property type="match status" value="1"/>
</dbReference>
<dbReference type="InterPro" id="IPR010918">
    <property type="entry name" value="PurM-like_C_dom"/>
</dbReference>
<evidence type="ECO:0000256" key="1">
    <source>
        <dbReference type="ARBA" id="ARBA00004920"/>
    </source>
</evidence>
<dbReference type="CDD" id="cd01740">
    <property type="entry name" value="GATase1_FGAR_AT"/>
    <property type="match status" value="1"/>
</dbReference>
<name>A0ABR1PG29_DIAER</name>
<dbReference type="InterPro" id="IPR036676">
    <property type="entry name" value="PurM-like_C_sf"/>
</dbReference>
<evidence type="ECO:0000259" key="16">
    <source>
        <dbReference type="Pfam" id="PF22689"/>
    </source>
</evidence>
<protein>
    <recommendedName>
        <fullName evidence="3">phosphoribosylformylglycinamidine synthase</fullName>
        <ecNumber evidence="3">6.3.5.3</ecNumber>
    </recommendedName>
    <alternativeName>
        <fullName evidence="12">Formylglycinamide ribonucleotide amidotransferase</fullName>
    </alternativeName>
    <alternativeName>
        <fullName evidence="11">Formylglycinamide ribotide amidotransferase</fullName>
    </alternativeName>
</protein>
<evidence type="ECO:0000259" key="13">
    <source>
        <dbReference type="Pfam" id="PF02769"/>
    </source>
</evidence>
<keyword evidence="5" id="KW-0479">Metal-binding</keyword>
<keyword evidence="7" id="KW-0658">Purine biosynthesis</keyword>
<keyword evidence="18" id="KW-1185">Reference proteome</keyword>
<feature type="domain" description="PurM-like C-terminal" evidence="13">
    <location>
        <begin position="868"/>
        <end position="1018"/>
    </location>
</feature>
<evidence type="ECO:0000259" key="14">
    <source>
        <dbReference type="Pfam" id="PF18072"/>
    </source>
</evidence>
<comment type="pathway">
    <text evidence="1">Purine metabolism; IMP biosynthesis via de novo pathway; 5-amino-1-(5-phospho-D-ribosyl)imidazole from N(2)-formyl-N(1)-(5-phospho-D-ribosyl)glycinamide: step 1/2.</text>
</comment>
<dbReference type="Gene3D" id="3.40.50.880">
    <property type="match status" value="1"/>
</dbReference>
<dbReference type="InterPro" id="IPR029062">
    <property type="entry name" value="Class_I_gatase-like"/>
</dbReference>
<dbReference type="PANTHER" id="PTHR10099">
    <property type="entry name" value="PHOSPHORIBOSYLFORMYLGLYCINAMIDINE SYNTHASE"/>
    <property type="match status" value="1"/>
</dbReference>
<sequence length="1360" mass="147583">MPYQVLTGNSCYTSSEAQKLLGRINKQTDAKLQSIQGNWLYYVDLKKGQTGLDKVQQLLQVSNASAPAPASQSENTVTLYITPRNISPWSSKATSIAHVCGLKDQVHRVERGRVVTIQYENSSNAGDDLSFRDVIHDRMTETLATEQPSLDVMFAERERSPLVVVDIFADDSRGPLAVLDDYNKKMGLALSAEEMQYLVDSYTRLGRPPHDVELFMFAQVNSEHCRHKVFNAAWTIDGKPMGKSLFEMIKNTHKKTPDYTVSAYSDNAAVLEGGLSNFWAPDYSTGTWKLSNEVIHPLIKVETHNHPTAISPFPGAATGSGGEIRDEGAVGRGSTPKAGLCGFWVSDLLIPGRKEPWEVDIGRPGHYASSLDIMLEAPIGSARFNNEFGRPCLTGTFRTLLTNTEGEHSNANAEWRGYHKPIMIAGGIGSVRPQHALKNEADVLDGAHVIVLGGPAMLIGLGGGAASSAVGGGNADLDFDSVQRGNPEMERRAQMVINTCVALGANNPIAMIHDVGAGGLSNALPELVKDAGFGGKFELRQVESADNSMSPLQIWCNEAQERYVLLVNRDNMNRFQVICERERCGYSNVGNVVAKDGNGASRLVLQDRESREYPVPIDLPMDALFPPGRRQERVVESIKAPLVPFDAATSISEKYGLSDKTEVISKATELVFSLPSVGSKMFLITIADRTVGGLTVQDQLVGPWQTPVADVAVTLGSFGFEDKTRHGEAMAMGEKPTLALISAAASARMAVVESLMNLGAAHIKGATDVRGDLRRVKLSANWMAAVNHPGEGAALFEAVKAIGMELCPELNVSIPVGKDSTSMKASWKDESGESKSVTAPVSVVISAFTPVEDVRSTWTPQLRRVEEVGDSVLMFVDLAGGRKAMGGSALAQTLGQIGNEAPDVRDSRLIVDYFDALSQLHEEDIVLAYHDRSDGGLLTTIAEMMFAGRCAADISVDGIAKSASTSDVLEALFNEELGAVFQIRKSDEKSFLRCFATCGPPPGLIRKIGYVRPTSKQSLSVKYGMTPMVDLDRAQMQQWWSTTSYEMQKLRDNPDCAESEFASLADTKDPGLSYNLKYDPADASLPALTNLKSLVTQRPRVAILREQGVNGHAEMAFAFRAAGFDAVDIHMTDILSGFSLDGFRGLAACGGFSYGDVLGAGQGWAKSILMHDNARKTFETFFRRPDTFSLGVCNGCQMLSRLKELIPGAEHWPAFVENTSQQFEGRYSMVQIKDDDSSVFLSGMGGSLLPIVVSHGEGRAEFAAPAAAGLQACTDGGLAPLRYTDNYGKVTEKYPFNPNGSPQGIAGVRSRDGRVLAMMPHPERTIMADVASWAPREEVDRWGQFGPWLRMFRNARKWVG</sequence>
<dbReference type="Pfam" id="PF13507">
    <property type="entry name" value="GATase_5"/>
    <property type="match status" value="1"/>
</dbReference>
<dbReference type="SUPFAM" id="SSF82697">
    <property type="entry name" value="PurS-like"/>
    <property type="match status" value="1"/>
</dbReference>
<comment type="similarity">
    <text evidence="2">In the N-terminal section; belongs to the FGAMS family.</text>
</comment>
<evidence type="ECO:0000256" key="9">
    <source>
        <dbReference type="ARBA" id="ARBA00022842"/>
    </source>
</evidence>
<dbReference type="SUPFAM" id="SSF55326">
    <property type="entry name" value="PurM N-terminal domain-like"/>
    <property type="match status" value="2"/>
</dbReference>
<dbReference type="InterPro" id="IPR041609">
    <property type="entry name" value="PurL_linker"/>
</dbReference>
<evidence type="ECO:0000259" key="15">
    <source>
        <dbReference type="Pfam" id="PF18076"/>
    </source>
</evidence>
<accession>A0ABR1PG29</accession>
<dbReference type="Pfam" id="PF22689">
    <property type="entry name" value="FGAR-AT_PurM_N-like"/>
    <property type="match status" value="1"/>
</dbReference>
<dbReference type="EC" id="6.3.5.3" evidence="3"/>
<evidence type="ECO:0000256" key="7">
    <source>
        <dbReference type="ARBA" id="ARBA00022755"/>
    </source>
</evidence>
<dbReference type="InterPro" id="IPR040707">
    <property type="entry name" value="FGAR-AT_N"/>
</dbReference>
<keyword evidence="8" id="KW-0067">ATP-binding</keyword>
<keyword evidence="6" id="KW-0547">Nucleotide-binding</keyword>